<dbReference type="RefSeq" id="WP_274200632.1">
    <property type="nucleotide sequence ID" value="NZ_JAQZAO010000005.1"/>
</dbReference>
<keyword evidence="2" id="KW-0159">Chromosome partition</keyword>
<dbReference type="Gene3D" id="1.10.10.2830">
    <property type="match status" value="1"/>
</dbReference>
<name>A0ABT5SVR8_9PSEU</name>
<dbReference type="PANTHER" id="PTHR33375:SF1">
    <property type="entry name" value="CHROMOSOME-PARTITIONING PROTEIN PARB-RELATED"/>
    <property type="match status" value="1"/>
</dbReference>
<evidence type="ECO:0000256" key="4">
    <source>
        <dbReference type="SAM" id="MobiDB-lite"/>
    </source>
</evidence>
<evidence type="ECO:0000313" key="6">
    <source>
        <dbReference type="EMBL" id="MDD7966092.1"/>
    </source>
</evidence>
<dbReference type="CDD" id="cd16393">
    <property type="entry name" value="SPO0J_N"/>
    <property type="match status" value="1"/>
</dbReference>
<comment type="caution">
    <text evidence="6">The sequence shown here is derived from an EMBL/GenBank/DDBJ whole genome shotgun (WGS) entry which is preliminary data.</text>
</comment>
<evidence type="ECO:0000313" key="7">
    <source>
        <dbReference type="Proteomes" id="UP001300763"/>
    </source>
</evidence>
<evidence type="ECO:0000256" key="1">
    <source>
        <dbReference type="ARBA" id="ARBA00006295"/>
    </source>
</evidence>
<dbReference type="SMART" id="SM00470">
    <property type="entry name" value="ParB"/>
    <property type="match status" value="1"/>
</dbReference>
<protein>
    <submittedName>
        <fullName evidence="6">ParB/RepB/Spo0J family partition protein</fullName>
    </submittedName>
</protein>
<dbReference type="SUPFAM" id="SSF109709">
    <property type="entry name" value="KorB DNA-binding domain-like"/>
    <property type="match status" value="1"/>
</dbReference>
<dbReference type="Pfam" id="PF02195">
    <property type="entry name" value="ParB_N"/>
    <property type="match status" value="1"/>
</dbReference>
<comment type="similarity">
    <text evidence="1">Belongs to the ParB family.</text>
</comment>
<dbReference type="Proteomes" id="UP001300763">
    <property type="component" value="Unassembled WGS sequence"/>
</dbReference>
<dbReference type="InterPro" id="IPR041468">
    <property type="entry name" value="HTH_ParB/Spo0J"/>
</dbReference>
<feature type="compositionally biased region" description="Low complexity" evidence="4">
    <location>
        <begin position="58"/>
        <end position="71"/>
    </location>
</feature>
<feature type="region of interest" description="Disordered" evidence="4">
    <location>
        <begin position="1"/>
        <end position="78"/>
    </location>
</feature>
<dbReference type="InterPro" id="IPR003115">
    <property type="entry name" value="ParB_N"/>
</dbReference>
<proteinExistence type="inferred from homology"/>
<dbReference type="SUPFAM" id="SSF110849">
    <property type="entry name" value="ParB/Sulfiredoxin"/>
    <property type="match status" value="1"/>
</dbReference>
<organism evidence="6 7">
    <name type="scientific">Actinomycetospora lemnae</name>
    <dbReference type="NCBI Taxonomy" id="3019891"/>
    <lineage>
        <taxon>Bacteria</taxon>
        <taxon>Bacillati</taxon>
        <taxon>Actinomycetota</taxon>
        <taxon>Actinomycetes</taxon>
        <taxon>Pseudonocardiales</taxon>
        <taxon>Pseudonocardiaceae</taxon>
        <taxon>Actinomycetospora</taxon>
    </lineage>
</organism>
<dbReference type="Pfam" id="PF17762">
    <property type="entry name" value="HTH_ParB"/>
    <property type="match status" value="1"/>
</dbReference>
<evidence type="ECO:0000256" key="2">
    <source>
        <dbReference type="ARBA" id="ARBA00022829"/>
    </source>
</evidence>
<accession>A0ABT5SVR8</accession>
<dbReference type="InterPro" id="IPR050336">
    <property type="entry name" value="Chromosome_partition/occlusion"/>
</dbReference>
<dbReference type="NCBIfam" id="TIGR00180">
    <property type="entry name" value="parB_part"/>
    <property type="match status" value="1"/>
</dbReference>
<evidence type="ECO:0000256" key="3">
    <source>
        <dbReference type="ARBA" id="ARBA00023125"/>
    </source>
</evidence>
<gene>
    <name evidence="6" type="ORF">PGB27_12135</name>
</gene>
<dbReference type="InterPro" id="IPR036086">
    <property type="entry name" value="ParB/Sulfiredoxin_sf"/>
</dbReference>
<dbReference type="Pfam" id="PF23552">
    <property type="entry name" value="ParB_C"/>
    <property type="match status" value="1"/>
</dbReference>
<sequence>MSERTERRGGLGRGLAALIPTGPPETEGAPVPSRRGLGNQAADVVFGNRRTPEAPDETASTTSTTNGTATAPEASGEVAGAVYREVRLDGIRPNPKQPRTVFDEEALAELEHSIREFGLLQPIVVRELPTPEPGPDGGPSLTHELVMGERRWRAAQKVGLEHIPAIVRQTPDDTLLRDALLENIHRVQLNPLEEAAAYQQLLTEFDVTHEQLADRIGRSRPAITNTIRLLRLPVAVQRRVAAGVLSAGHARALLGLDDPGAQEELAARIVAEGLSVRAAEEAVTLARGGQPPAKRAPARRPMHAPGLQDLAERLSDTFDTRVKVELGQRKGRIVVEFGSVDDLERIARLMDSTPSPGPSPQE</sequence>
<dbReference type="Gene3D" id="3.90.1530.30">
    <property type="match status" value="1"/>
</dbReference>
<evidence type="ECO:0000259" key="5">
    <source>
        <dbReference type="SMART" id="SM00470"/>
    </source>
</evidence>
<keyword evidence="3" id="KW-0238">DNA-binding</keyword>
<feature type="domain" description="ParB-like N-terminal" evidence="5">
    <location>
        <begin position="84"/>
        <end position="184"/>
    </location>
</feature>
<dbReference type="EMBL" id="JAQZAO010000005">
    <property type="protein sequence ID" value="MDD7966092.1"/>
    <property type="molecule type" value="Genomic_DNA"/>
</dbReference>
<dbReference type="PANTHER" id="PTHR33375">
    <property type="entry name" value="CHROMOSOME-PARTITIONING PROTEIN PARB-RELATED"/>
    <property type="match status" value="1"/>
</dbReference>
<reference evidence="6 7" key="1">
    <citation type="submission" date="2023-02" db="EMBL/GenBank/DDBJ databases">
        <title>Genome sequencing required for Actinomycetospora new species description.</title>
        <authorList>
            <person name="Saimee Y."/>
            <person name="Duangmal K."/>
        </authorList>
    </citation>
    <scope>NUCLEOTIDE SEQUENCE [LARGE SCALE GENOMIC DNA]</scope>
    <source>
        <strain evidence="6 7">DW7H6</strain>
    </source>
</reference>
<dbReference type="InterPro" id="IPR057240">
    <property type="entry name" value="ParB_dimer_C"/>
</dbReference>
<keyword evidence="7" id="KW-1185">Reference proteome</keyword>
<dbReference type="InterPro" id="IPR004437">
    <property type="entry name" value="ParB/RepB/Spo0J"/>
</dbReference>